<sequence>MTLEGKVALVTGAGGQGIGAAAARDLAARGAQVVVNYRSNQQRAQEVVESIQAAGGNAHAIQADVIDEGQVLRMVEEIVERYGRLDIMVSTKGGHVPHIAGPRFAGKGEGHFAAIAARVGTRPFTELSWEAFAARVNGELQAAFTITKAVVPVMERQHAGRLIYLSSEHSRGPAAPGMIANGAAKAALNTFVVYLAHELGPLGITANVVSPAMVQVQATRWMQPAAFLERVASATPLGRIAQPEDVARVIAFFASDDSAFMTGVYAPVTGGFGLARL</sequence>
<dbReference type="InterPro" id="IPR002347">
    <property type="entry name" value="SDR_fam"/>
</dbReference>
<dbReference type="PANTHER" id="PTHR43639:SF1">
    <property type="entry name" value="SHORT-CHAIN DEHYDROGENASE_REDUCTASE FAMILY PROTEIN"/>
    <property type="match status" value="1"/>
</dbReference>
<organism evidence="3">
    <name type="scientific">Thermosporothrix sp. COM3</name>
    <dbReference type="NCBI Taxonomy" id="2490863"/>
    <lineage>
        <taxon>Bacteria</taxon>
        <taxon>Bacillati</taxon>
        <taxon>Chloroflexota</taxon>
        <taxon>Ktedonobacteria</taxon>
        <taxon>Ktedonobacterales</taxon>
        <taxon>Thermosporotrichaceae</taxon>
        <taxon>Thermosporothrix</taxon>
    </lineage>
</organism>
<dbReference type="Pfam" id="PF00106">
    <property type="entry name" value="adh_short"/>
    <property type="match status" value="1"/>
</dbReference>
<proteinExistence type="inferred from homology"/>
<reference evidence="3" key="1">
    <citation type="submission" date="2018-12" db="EMBL/GenBank/DDBJ databases">
        <title>Novel natural products biosynthetic potential of the class Ktedonobacteria.</title>
        <authorList>
            <person name="Zheng Y."/>
            <person name="Saitou A."/>
            <person name="Wang C.M."/>
            <person name="Toyoda A."/>
            <person name="Minakuchi Y."/>
            <person name="Sekiguchi Y."/>
            <person name="Ueda K."/>
            <person name="Takano H."/>
            <person name="Sakai Y."/>
            <person name="Yokota A."/>
            <person name="Yabe S."/>
        </authorList>
    </citation>
    <scope>NUCLEOTIDE SEQUENCE</scope>
    <source>
        <strain evidence="3">COM3</strain>
    </source>
</reference>
<dbReference type="InterPro" id="IPR036291">
    <property type="entry name" value="NAD(P)-bd_dom_sf"/>
</dbReference>
<keyword evidence="2" id="KW-0560">Oxidoreductase</keyword>
<dbReference type="EMBL" id="AP019376">
    <property type="protein sequence ID" value="BBH91618.1"/>
    <property type="molecule type" value="Genomic_DNA"/>
</dbReference>
<name>A0A455SVS2_9CHLR</name>
<dbReference type="GO" id="GO:0016491">
    <property type="term" value="F:oxidoreductase activity"/>
    <property type="evidence" value="ECO:0007669"/>
    <property type="project" value="UniProtKB-KW"/>
</dbReference>
<protein>
    <submittedName>
        <fullName evidence="3">3-oxoacyl-ACP reductase</fullName>
    </submittedName>
</protein>
<comment type="similarity">
    <text evidence="1">Belongs to the short-chain dehydrogenases/reductases (SDR) family.</text>
</comment>
<dbReference type="Gene3D" id="3.40.50.720">
    <property type="entry name" value="NAD(P)-binding Rossmann-like Domain"/>
    <property type="match status" value="1"/>
</dbReference>
<evidence type="ECO:0000256" key="1">
    <source>
        <dbReference type="ARBA" id="ARBA00006484"/>
    </source>
</evidence>
<accession>A0A455SVS2</accession>
<dbReference type="PANTHER" id="PTHR43639">
    <property type="entry name" value="OXIDOREDUCTASE, SHORT-CHAIN DEHYDROGENASE/REDUCTASE FAMILY (AFU_ORTHOLOGUE AFUA_5G02870)"/>
    <property type="match status" value="1"/>
</dbReference>
<dbReference type="PRINTS" id="PR00081">
    <property type="entry name" value="GDHRDH"/>
</dbReference>
<evidence type="ECO:0000313" key="3">
    <source>
        <dbReference type="EMBL" id="BBH91618.1"/>
    </source>
</evidence>
<evidence type="ECO:0000256" key="2">
    <source>
        <dbReference type="ARBA" id="ARBA00023002"/>
    </source>
</evidence>
<dbReference type="FunFam" id="3.40.50.720:FF:000084">
    <property type="entry name" value="Short-chain dehydrogenase reductase"/>
    <property type="match status" value="1"/>
</dbReference>
<dbReference type="SUPFAM" id="SSF51735">
    <property type="entry name" value="NAD(P)-binding Rossmann-fold domains"/>
    <property type="match status" value="1"/>
</dbReference>
<dbReference type="AlphaFoldDB" id="A0A455SVS2"/>
<gene>
    <name evidence="3" type="ORF">KTC_63690</name>
</gene>